<organism evidence="2 3">
    <name type="scientific">Aquisalibacillus elongatus</name>
    <dbReference type="NCBI Taxonomy" id="485577"/>
    <lineage>
        <taxon>Bacteria</taxon>
        <taxon>Bacillati</taxon>
        <taxon>Bacillota</taxon>
        <taxon>Bacilli</taxon>
        <taxon>Bacillales</taxon>
        <taxon>Bacillaceae</taxon>
        <taxon>Aquisalibacillus</taxon>
    </lineage>
</organism>
<keyword evidence="3" id="KW-1185">Reference proteome</keyword>
<feature type="compositionally biased region" description="Polar residues" evidence="1">
    <location>
        <begin position="32"/>
        <end position="43"/>
    </location>
</feature>
<dbReference type="AlphaFoldDB" id="A0A3N5C4D6"/>
<accession>A0A3N5C4D6</accession>
<dbReference type="EMBL" id="RKRF01000011">
    <property type="protein sequence ID" value="RPF51191.1"/>
    <property type="molecule type" value="Genomic_DNA"/>
</dbReference>
<evidence type="ECO:0000256" key="1">
    <source>
        <dbReference type="SAM" id="MobiDB-lite"/>
    </source>
</evidence>
<protein>
    <submittedName>
        <fullName evidence="2">Uncharacterized protein</fullName>
    </submittedName>
</protein>
<reference evidence="2 3" key="1">
    <citation type="submission" date="2018-11" db="EMBL/GenBank/DDBJ databases">
        <title>Genomic Encyclopedia of Type Strains, Phase IV (KMG-IV): sequencing the most valuable type-strain genomes for metagenomic binning, comparative biology and taxonomic classification.</title>
        <authorList>
            <person name="Goeker M."/>
        </authorList>
    </citation>
    <scope>NUCLEOTIDE SEQUENCE [LARGE SCALE GENOMIC DNA]</scope>
    <source>
        <strain evidence="2 3">DSM 18090</strain>
    </source>
</reference>
<sequence length="43" mass="4594">MATPAGTARAENHAKRNGSELWEVEAVPAESATESESLYNNGF</sequence>
<evidence type="ECO:0000313" key="2">
    <source>
        <dbReference type="EMBL" id="RPF51191.1"/>
    </source>
</evidence>
<feature type="region of interest" description="Disordered" evidence="1">
    <location>
        <begin position="1"/>
        <end position="43"/>
    </location>
</feature>
<comment type="caution">
    <text evidence="2">The sequence shown here is derived from an EMBL/GenBank/DDBJ whole genome shotgun (WGS) entry which is preliminary data.</text>
</comment>
<evidence type="ECO:0000313" key="3">
    <source>
        <dbReference type="Proteomes" id="UP000276443"/>
    </source>
</evidence>
<proteinExistence type="predicted"/>
<name>A0A3N5C4D6_9BACI</name>
<gene>
    <name evidence="2" type="ORF">EDC24_2461</name>
</gene>
<dbReference type="Proteomes" id="UP000276443">
    <property type="component" value="Unassembled WGS sequence"/>
</dbReference>